<dbReference type="EMBL" id="CP126969">
    <property type="protein sequence ID" value="WIM68501.1"/>
    <property type="molecule type" value="Genomic_DNA"/>
</dbReference>
<name>A0ABY8VFS1_9CORY</name>
<organism evidence="2 3">
    <name type="scientific">Corynebacterium breve</name>
    <dbReference type="NCBI Taxonomy" id="3049799"/>
    <lineage>
        <taxon>Bacteria</taxon>
        <taxon>Bacillati</taxon>
        <taxon>Actinomycetota</taxon>
        <taxon>Actinomycetes</taxon>
        <taxon>Mycobacteriales</taxon>
        <taxon>Corynebacteriaceae</taxon>
        <taxon>Corynebacterium</taxon>
    </lineage>
</organism>
<proteinExistence type="predicted"/>
<evidence type="ECO:0000259" key="1">
    <source>
        <dbReference type="Pfam" id="PF12724"/>
    </source>
</evidence>
<dbReference type="InterPro" id="IPR026816">
    <property type="entry name" value="Flavodoxin_dom"/>
</dbReference>
<dbReference type="Pfam" id="PF12724">
    <property type="entry name" value="Flavodoxin_5"/>
    <property type="match status" value="1"/>
</dbReference>
<dbReference type="InterPro" id="IPR029039">
    <property type="entry name" value="Flavoprotein-like_sf"/>
</dbReference>
<feature type="domain" description="Flavodoxin" evidence="1">
    <location>
        <begin position="4"/>
        <end position="128"/>
    </location>
</feature>
<gene>
    <name evidence="2" type="ORF">QP027_03650</name>
</gene>
<dbReference type="Proteomes" id="UP001225598">
    <property type="component" value="Chromosome"/>
</dbReference>
<sequence>MTSVFYATNYGSARDYAEELAQRLGTTAEEIGDNAPTGDGPLIVFSPVHGPSIPAVSFVKTHSLGERPVAVCAVGMTLIDEARRSDYLKAALGDERADVRRFYLPGRLNYSELSAAHKAVMFGIINSLKLKPKKSANEKAMIESYGKDTDHVDFAELDAVEQWARDAAA</sequence>
<protein>
    <submittedName>
        <fullName evidence="2">Flavodoxin domain-containing protein</fullName>
    </submittedName>
</protein>
<keyword evidence="3" id="KW-1185">Reference proteome</keyword>
<dbReference type="RefSeq" id="WP_284826071.1">
    <property type="nucleotide sequence ID" value="NZ_CP126969.1"/>
</dbReference>
<reference evidence="2 3" key="1">
    <citation type="submission" date="2023-05" db="EMBL/GenBank/DDBJ databases">
        <title>Corynebacterium suedekumii sp. nov. and Corynebacterium breve sp. nov. isolated from raw cow's milk.</title>
        <authorList>
            <person name="Baer M.K."/>
            <person name="Mehl L."/>
            <person name="Hellmuth R."/>
            <person name="Marke G."/>
            <person name="Lipski A."/>
        </authorList>
    </citation>
    <scope>NUCLEOTIDE SEQUENCE [LARGE SCALE GENOMIC DNA]</scope>
    <source>
        <strain evidence="2 3">R4</strain>
    </source>
</reference>
<evidence type="ECO:0000313" key="2">
    <source>
        <dbReference type="EMBL" id="WIM68501.1"/>
    </source>
</evidence>
<accession>A0ABY8VFS1</accession>
<evidence type="ECO:0000313" key="3">
    <source>
        <dbReference type="Proteomes" id="UP001225598"/>
    </source>
</evidence>
<dbReference type="SUPFAM" id="SSF52218">
    <property type="entry name" value="Flavoproteins"/>
    <property type="match status" value="1"/>
</dbReference>